<name>A0A164P449_BACCE</name>
<dbReference type="PATRIC" id="fig|1396.535.peg.2159"/>
<sequence length="324" mass="37933">MIFITGDKKMENKTVLKGGLSIIAQCKRQTNDIWHAHFGAAAIASYFFIKDNNMEKEITRNMYSQTKRMLNKHNICEIIDSKEEIDFQSAERMIIKSLEQTIDELHWVGHNVIYAALSLLAIKELQKWGDNQEIEGITNLIFSFRKTIPGRSWIGFTTKEVKQLSIKEEIESELRNPEQLSTFILKELSQFNIIYRAEAHHDLIGHLLTFSHAINIMYDLGHRDMFQRGVRPLLKLVYVLRASQNLTSNSEITLHSPIDCLPLVESKRAHILPTENQFWLKDYGAFDWDFGHIFKFSYSYFDHIKRAPKYKDITLEKFRFIINT</sequence>
<dbReference type="AlphaFoldDB" id="A0A164P449"/>
<gene>
    <name evidence="1" type="ORF">B4088_2621</name>
</gene>
<dbReference type="Proteomes" id="UP000076482">
    <property type="component" value="Unassembled WGS sequence"/>
</dbReference>
<organism evidence="1 2">
    <name type="scientific">Bacillus cereus</name>
    <dbReference type="NCBI Taxonomy" id="1396"/>
    <lineage>
        <taxon>Bacteria</taxon>
        <taxon>Bacillati</taxon>
        <taxon>Bacillota</taxon>
        <taxon>Bacilli</taxon>
        <taxon>Bacillales</taxon>
        <taxon>Bacillaceae</taxon>
        <taxon>Bacillus</taxon>
        <taxon>Bacillus cereus group</taxon>
    </lineage>
</organism>
<proteinExistence type="predicted"/>
<evidence type="ECO:0000313" key="1">
    <source>
        <dbReference type="EMBL" id="KZD66218.1"/>
    </source>
</evidence>
<dbReference type="EMBL" id="LJKE01000044">
    <property type="protein sequence ID" value="KZD66218.1"/>
    <property type="molecule type" value="Genomic_DNA"/>
</dbReference>
<reference evidence="1 2" key="1">
    <citation type="submission" date="2015-09" db="EMBL/GenBank/DDBJ databases">
        <title>Bacillus cereus food isolates.</title>
        <authorList>
            <person name="Boekhorst J."/>
        </authorList>
    </citation>
    <scope>NUCLEOTIDE SEQUENCE [LARGE SCALE GENOMIC DNA]</scope>
    <source>
        <strain evidence="1 2">B4088</strain>
    </source>
</reference>
<protein>
    <submittedName>
        <fullName evidence="1">Uncharacterized protein</fullName>
    </submittedName>
</protein>
<evidence type="ECO:0000313" key="2">
    <source>
        <dbReference type="Proteomes" id="UP000076482"/>
    </source>
</evidence>
<accession>A0A164P449</accession>
<comment type="caution">
    <text evidence="1">The sequence shown here is derived from an EMBL/GenBank/DDBJ whole genome shotgun (WGS) entry which is preliminary data.</text>
</comment>